<feature type="signal peptide" evidence="2">
    <location>
        <begin position="1"/>
        <end position="22"/>
    </location>
</feature>
<feature type="compositionally biased region" description="Low complexity" evidence="1">
    <location>
        <begin position="76"/>
        <end position="86"/>
    </location>
</feature>
<keyword evidence="4" id="KW-1185">Reference proteome</keyword>
<accession>A0A9X2KK92</accession>
<name>A0A9X2KK92_9SPHN</name>
<sequence>MGTTLIRSRVSVSALVSLAVLSGCTPIDMGLGDVSRANQALQVINPDPVADDTPPAASGARAAAAAERYRKGQVKPPAVVSTTATAAGGGSGGPPK</sequence>
<dbReference type="AlphaFoldDB" id="A0A9X2KK92"/>
<reference evidence="3" key="1">
    <citation type="submission" date="2022-05" db="EMBL/GenBank/DDBJ databases">
        <title>Sphingomonas sp. strain MG17 Genome sequencing and assembly.</title>
        <authorList>
            <person name="Kim I."/>
        </authorList>
    </citation>
    <scope>NUCLEOTIDE SEQUENCE</scope>
    <source>
        <strain evidence="3">MG17</strain>
    </source>
</reference>
<comment type="caution">
    <text evidence="3">The sequence shown here is derived from an EMBL/GenBank/DDBJ whole genome shotgun (WGS) entry which is preliminary data.</text>
</comment>
<gene>
    <name evidence="3" type="ORF">M9978_03760</name>
</gene>
<feature type="region of interest" description="Disordered" evidence="1">
    <location>
        <begin position="47"/>
        <end position="96"/>
    </location>
</feature>
<evidence type="ECO:0000256" key="1">
    <source>
        <dbReference type="SAM" id="MobiDB-lite"/>
    </source>
</evidence>
<protein>
    <recommendedName>
        <fullName evidence="5">Beta-barrel assembly machine subunit BamF</fullName>
    </recommendedName>
</protein>
<dbReference type="Proteomes" id="UP001139451">
    <property type="component" value="Unassembled WGS sequence"/>
</dbReference>
<dbReference type="EMBL" id="JAMLDX010000002">
    <property type="protein sequence ID" value="MCP3729535.1"/>
    <property type="molecule type" value="Genomic_DNA"/>
</dbReference>
<feature type="compositionally biased region" description="Gly residues" evidence="1">
    <location>
        <begin position="87"/>
        <end position="96"/>
    </location>
</feature>
<dbReference type="RefSeq" id="WP_254291521.1">
    <property type="nucleotide sequence ID" value="NZ_JAMLDX010000002.1"/>
</dbReference>
<feature type="compositionally biased region" description="Low complexity" evidence="1">
    <location>
        <begin position="47"/>
        <end position="66"/>
    </location>
</feature>
<evidence type="ECO:0000313" key="4">
    <source>
        <dbReference type="Proteomes" id="UP001139451"/>
    </source>
</evidence>
<dbReference type="PROSITE" id="PS51257">
    <property type="entry name" value="PROKAR_LIPOPROTEIN"/>
    <property type="match status" value="1"/>
</dbReference>
<evidence type="ECO:0000313" key="3">
    <source>
        <dbReference type="EMBL" id="MCP3729535.1"/>
    </source>
</evidence>
<evidence type="ECO:0008006" key="5">
    <source>
        <dbReference type="Google" id="ProtNLM"/>
    </source>
</evidence>
<evidence type="ECO:0000256" key="2">
    <source>
        <dbReference type="SAM" id="SignalP"/>
    </source>
</evidence>
<feature type="chain" id="PRO_5040730965" description="Beta-barrel assembly machine subunit BamF" evidence="2">
    <location>
        <begin position="23"/>
        <end position="96"/>
    </location>
</feature>
<proteinExistence type="predicted"/>
<organism evidence="3 4">
    <name type="scientific">Sphingomonas tagetis</name>
    <dbReference type="NCBI Taxonomy" id="2949092"/>
    <lineage>
        <taxon>Bacteria</taxon>
        <taxon>Pseudomonadati</taxon>
        <taxon>Pseudomonadota</taxon>
        <taxon>Alphaproteobacteria</taxon>
        <taxon>Sphingomonadales</taxon>
        <taxon>Sphingomonadaceae</taxon>
        <taxon>Sphingomonas</taxon>
    </lineage>
</organism>
<keyword evidence="2" id="KW-0732">Signal</keyword>